<keyword evidence="1" id="KW-1133">Transmembrane helix</keyword>
<accession>A0A344LGX3</accession>
<gene>
    <name evidence="2" type="ORF">A4R43_36630</name>
</gene>
<keyword evidence="1" id="KW-0812">Transmembrane</keyword>
<sequence>MNVKKLLFGVVLPGVLSLGGAVYLVVYGQQRDLPPDWWAAWGQWVGGVGSIGAFIAAGLAVRAAWRTNQQQAEQLRHLQRDQEQALAAQFGVWIGKQRNGTFRVMYHNAAALPVYSVLAVFKCEESAGETKPRDLGPTTEPEIFNDADETMEAVIKDQAERELGSRMYNETMHSRMLSDEAFDRIDELRELVRMTVFFRDGNSEEWVRDHQGVLTPKAP</sequence>
<reference evidence="2 3" key="1">
    <citation type="submission" date="2016-04" db="EMBL/GenBank/DDBJ databases">
        <title>Complete genome sequence and analysis of deep-sea sediment isolate, Amycolatopsis sp. WP1.</title>
        <authorList>
            <person name="Wang H."/>
            <person name="Chen S."/>
            <person name="Wu Q."/>
        </authorList>
    </citation>
    <scope>NUCLEOTIDE SEQUENCE [LARGE SCALE GENOMIC DNA]</scope>
    <source>
        <strain evidence="2 3">WP1</strain>
    </source>
</reference>
<dbReference type="RefSeq" id="WP_113696352.1">
    <property type="nucleotide sequence ID" value="NZ_CP015163.1"/>
</dbReference>
<dbReference type="KEGG" id="aab:A4R43_36630"/>
<dbReference type="Proteomes" id="UP000250434">
    <property type="component" value="Chromosome"/>
</dbReference>
<feature type="transmembrane region" description="Helical" evidence="1">
    <location>
        <begin position="7"/>
        <end position="26"/>
    </location>
</feature>
<name>A0A344LGX3_9PSEU</name>
<dbReference type="EMBL" id="CP015163">
    <property type="protein sequence ID" value="AXB47297.1"/>
    <property type="molecule type" value="Genomic_DNA"/>
</dbReference>
<keyword evidence="3" id="KW-1185">Reference proteome</keyword>
<protein>
    <submittedName>
        <fullName evidence="2">Uncharacterized protein</fullName>
    </submittedName>
</protein>
<dbReference type="AlphaFoldDB" id="A0A344LGX3"/>
<evidence type="ECO:0000313" key="3">
    <source>
        <dbReference type="Proteomes" id="UP000250434"/>
    </source>
</evidence>
<evidence type="ECO:0000256" key="1">
    <source>
        <dbReference type="SAM" id="Phobius"/>
    </source>
</evidence>
<keyword evidence="1" id="KW-0472">Membrane</keyword>
<feature type="transmembrane region" description="Helical" evidence="1">
    <location>
        <begin position="38"/>
        <end position="61"/>
    </location>
</feature>
<dbReference type="OrthoDB" id="9956131at2"/>
<evidence type="ECO:0000313" key="2">
    <source>
        <dbReference type="EMBL" id="AXB47297.1"/>
    </source>
</evidence>
<organism evidence="2 3">
    <name type="scientific">Amycolatopsis albispora</name>
    <dbReference type="NCBI Taxonomy" id="1804986"/>
    <lineage>
        <taxon>Bacteria</taxon>
        <taxon>Bacillati</taxon>
        <taxon>Actinomycetota</taxon>
        <taxon>Actinomycetes</taxon>
        <taxon>Pseudonocardiales</taxon>
        <taxon>Pseudonocardiaceae</taxon>
        <taxon>Amycolatopsis</taxon>
    </lineage>
</organism>
<proteinExistence type="predicted"/>